<dbReference type="InterPro" id="IPR008972">
    <property type="entry name" value="Cupredoxin"/>
</dbReference>
<dbReference type="OrthoDB" id="9781261at2"/>
<keyword evidence="6" id="KW-1278">Translocase</keyword>
<dbReference type="PANTHER" id="PTHR22888">
    <property type="entry name" value="CYTOCHROME C OXIDASE, SUBUNIT II"/>
    <property type="match status" value="1"/>
</dbReference>
<organism evidence="12 13">
    <name type="scientific">Parvularcula marina</name>
    <dbReference type="NCBI Taxonomy" id="2292771"/>
    <lineage>
        <taxon>Bacteria</taxon>
        <taxon>Pseudomonadati</taxon>
        <taxon>Pseudomonadota</taxon>
        <taxon>Alphaproteobacteria</taxon>
        <taxon>Parvularculales</taxon>
        <taxon>Parvularculaceae</taxon>
        <taxon>Parvularcula</taxon>
    </lineage>
</organism>
<dbReference type="Pfam" id="PF00116">
    <property type="entry name" value="COX2"/>
    <property type="match status" value="1"/>
</dbReference>
<dbReference type="SUPFAM" id="SSF49503">
    <property type="entry name" value="Cupredoxins"/>
    <property type="match status" value="1"/>
</dbReference>
<keyword evidence="4" id="KW-0813">Transport</keyword>
<dbReference type="AlphaFoldDB" id="A0A371RM57"/>
<evidence type="ECO:0000256" key="5">
    <source>
        <dbReference type="ARBA" id="ARBA00022723"/>
    </source>
</evidence>
<gene>
    <name evidence="12" type="ORF">DX908_11940</name>
</gene>
<dbReference type="InterPro" id="IPR034210">
    <property type="entry name" value="CcO_II_C"/>
</dbReference>
<dbReference type="PROSITE" id="PS50857">
    <property type="entry name" value="COX2_CUA"/>
    <property type="match status" value="1"/>
</dbReference>
<dbReference type="InParanoid" id="A0A371RM57"/>
<feature type="domain" description="Cytochrome oxidase subunit II copper A binding" evidence="11">
    <location>
        <begin position="115"/>
        <end position="247"/>
    </location>
</feature>
<dbReference type="InterPro" id="IPR001505">
    <property type="entry name" value="Copper_CuA"/>
</dbReference>
<comment type="caution">
    <text evidence="12">The sequence shown here is derived from an EMBL/GenBank/DDBJ whole genome shotgun (WGS) entry which is preliminary data.</text>
</comment>
<dbReference type="EC" id="7.1.1.9" evidence="3"/>
<dbReference type="CDD" id="cd13912">
    <property type="entry name" value="CcO_II_C"/>
    <property type="match status" value="1"/>
</dbReference>
<dbReference type="GO" id="GO:0004129">
    <property type="term" value="F:cytochrome-c oxidase activity"/>
    <property type="evidence" value="ECO:0007669"/>
    <property type="project" value="UniProtKB-EC"/>
</dbReference>
<dbReference type="InterPro" id="IPR002429">
    <property type="entry name" value="CcO_II-like_C"/>
</dbReference>
<keyword evidence="9" id="KW-0472">Membrane</keyword>
<name>A0A371RM57_9PROT</name>
<dbReference type="Proteomes" id="UP000264589">
    <property type="component" value="Unassembled WGS sequence"/>
</dbReference>
<evidence type="ECO:0000256" key="1">
    <source>
        <dbReference type="ARBA" id="ARBA00004370"/>
    </source>
</evidence>
<evidence type="ECO:0000256" key="8">
    <source>
        <dbReference type="ARBA" id="ARBA00023008"/>
    </source>
</evidence>
<evidence type="ECO:0000256" key="7">
    <source>
        <dbReference type="ARBA" id="ARBA00022982"/>
    </source>
</evidence>
<evidence type="ECO:0000313" key="12">
    <source>
        <dbReference type="EMBL" id="RFB06456.1"/>
    </source>
</evidence>
<evidence type="ECO:0000256" key="10">
    <source>
        <dbReference type="ARBA" id="ARBA00047816"/>
    </source>
</evidence>
<keyword evidence="5" id="KW-0479">Metal-binding</keyword>
<proteinExistence type="inferred from homology"/>
<evidence type="ECO:0000259" key="11">
    <source>
        <dbReference type="PROSITE" id="PS50857"/>
    </source>
</evidence>
<sequence>MEDKMPDAQTYEYESGVTKVAVPNDFAKSRRISNDSHLELSIVDQATGDEMTLGVDDFDVQGYGDEELIITLNEAVPAGSHLKVLGGRSRVGRRPLLHKLGMRVGEDNTSKIIPAPSITIKATGFQWGWTYSYPDFGDFEFDSLIAPKETVSSELFRLATTNDVVVPAGETVRIVTTGRDVIHAWAMPAFGTKIDAVPGRLNETWFYTENEGTYYGQCSEICGIDHAFMPISVKVVSREEFEAWVNEQADLNGLEPFFDTTDQLAAAEVPADVN</sequence>
<dbReference type="InterPro" id="IPR045187">
    <property type="entry name" value="CcO_II"/>
</dbReference>
<dbReference type="EMBL" id="QUQO01000001">
    <property type="protein sequence ID" value="RFB06456.1"/>
    <property type="molecule type" value="Genomic_DNA"/>
</dbReference>
<evidence type="ECO:0000256" key="2">
    <source>
        <dbReference type="ARBA" id="ARBA00007866"/>
    </source>
</evidence>
<comment type="similarity">
    <text evidence="2">Belongs to the cytochrome c oxidase subunit 2 family.</text>
</comment>
<evidence type="ECO:0000256" key="6">
    <source>
        <dbReference type="ARBA" id="ARBA00022967"/>
    </source>
</evidence>
<keyword evidence="13" id="KW-1185">Reference proteome</keyword>
<dbReference type="GO" id="GO:0016020">
    <property type="term" value="C:membrane"/>
    <property type="evidence" value="ECO:0007669"/>
    <property type="project" value="UniProtKB-SubCell"/>
</dbReference>
<keyword evidence="8" id="KW-0186">Copper</keyword>
<accession>A0A371RM57</accession>
<comment type="subcellular location">
    <subcellularLocation>
        <location evidence="1">Membrane</location>
    </subcellularLocation>
</comment>
<dbReference type="PRINTS" id="PR01166">
    <property type="entry name" value="CYCOXIDASEII"/>
</dbReference>
<dbReference type="GO" id="GO:0005507">
    <property type="term" value="F:copper ion binding"/>
    <property type="evidence" value="ECO:0007669"/>
    <property type="project" value="InterPro"/>
</dbReference>
<keyword evidence="7" id="KW-0249">Electron transport</keyword>
<evidence type="ECO:0000256" key="9">
    <source>
        <dbReference type="ARBA" id="ARBA00023136"/>
    </source>
</evidence>
<dbReference type="GO" id="GO:0042773">
    <property type="term" value="P:ATP synthesis coupled electron transport"/>
    <property type="evidence" value="ECO:0007669"/>
    <property type="project" value="TreeGrafter"/>
</dbReference>
<evidence type="ECO:0000313" key="13">
    <source>
        <dbReference type="Proteomes" id="UP000264589"/>
    </source>
</evidence>
<protein>
    <recommendedName>
        <fullName evidence="3">cytochrome-c oxidase</fullName>
        <ecNumber evidence="3">7.1.1.9</ecNumber>
    </recommendedName>
</protein>
<comment type="catalytic activity">
    <reaction evidence="10">
        <text>4 Fe(II)-[cytochrome c] + O2 + 8 H(+)(in) = 4 Fe(III)-[cytochrome c] + 2 H2O + 4 H(+)(out)</text>
        <dbReference type="Rhea" id="RHEA:11436"/>
        <dbReference type="Rhea" id="RHEA-COMP:10350"/>
        <dbReference type="Rhea" id="RHEA-COMP:14399"/>
        <dbReference type="ChEBI" id="CHEBI:15377"/>
        <dbReference type="ChEBI" id="CHEBI:15378"/>
        <dbReference type="ChEBI" id="CHEBI:15379"/>
        <dbReference type="ChEBI" id="CHEBI:29033"/>
        <dbReference type="ChEBI" id="CHEBI:29034"/>
        <dbReference type="EC" id="7.1.1.9"/>
    </reaction>
</comment>
<dbReference type="Gene3D" id="2.60.40.420">
    <property type="entry name" value="Cupredoxins - blue copper proteins"/>
    <property type="match status" value="1"/>
</dbReference>
<dbReference type="PANTHER" id="PTHR22888:SF9">
    <property type="entry name" value="CYTOCHROME C OXIDASE SUBUNIT 2"/>
    <property type="match status" value="1"/>
</dbReference>
<dbReference type="PROSITE" id="PS00078">
    <property type="entry name" value="COX2"/>
    <property type="match status" value="1"/>
</dbReference>
<reference evidence="12 13" key="1">
    <citation type="submission" date="2018-08" db="EMBL/GenBank/DDBJ databases">
        <title>Parvularcula sp. SM1705, isolated from surface water of the South Sea China.</title>
        <authorList>
            <person name="Sun L."/>
        </authorList>
    </citation>
    <scope>NUCLEOTIDE SEQUENCE [LARGE SCALE GENOMIC DNA]</scope>
    <source>
        <strain evidence="12 13">SM1705</strain>
    </source>
</reference>
<evidence type="ECO:0000256" key="4">
    <source>
        <dbReference type="ARBA" id="ARBA00022448"/>
    </source>
</evidence>
<evidence type="ECO:0000256" key="3">
    <source>
        <dbReference type="ARBA" id="ARBA00012949"/>
    </source>
</evidence>